<feature type="region of interest" description="Disordered" evidence="1">
    <location>
        <begin position="22"/>
        <end position="42"/>
    </location>
</feature>
<organism evidence="2 3">
    <name type="scientific">Cymbomonas tetramitiformis</name>
    <dbReference type="NCBI Taxonomy" id="36881"/>
    <lineage>
        <taxon>Eukaryota</taxon>
        <taxon>Viridiplantae</taxon>
        <taxon>Chlorophyta</taxon>
        <taxon>Pyramimonadophyceae</taxon>
        <taxon>Pyramimonadales</taxon>
        <taxon>Pyramimonadaceae</taxon>
        <taxon>Cymbomonas</taxon>
    </lineage>
</organism>
<feature type="compositionally biased region" description="Basic and acidic residues" evidence="1">
    <location>
        <begin position="306"/>
        <end position="317"/>
    </location>
</feature>
<reference evidence="2 3" key="1">
    <citation type="journal article" date="2015" name="Genome Biol. Evol.">
        <title>Comparative Genomics of a Bacterivorous Green Alga Reveals Evolutionary Causalities and Consequences of Phago-Mixotrophic Mode of Nutrition.</title>
        <authorList>
            <person name="Burns J.A."/>
            <person name="Paasch A."/>
            <person name="Narechania A."/>
            <person name="Kim E."/>
        </authorList>
    </citation>
    <scope>NUCLEOTIDE SEQUENCE [LARGE SCALE GENOMIC DNA]</scope>
    <source>
        <strain evidence="2 3">PLY_AMNH</strain>
    </source>
</reference>
<accession>A0AAE0CGC9</accession>
<dbReference type="Proteomes" id="UP001190700">
    <property type="component" value="Unassembled WGS sequence"/>
</dbReference>
<feature type="region of interest" description="Disordered" evidence="1">
    <location>
        <begin position="265"/>
        <end position="317"/>
    </location>
</feature>
<sequence length="317" mass="34226">MISSNITTCGVICPVSLVKRTTRPSRSSTGRKAIRNNSGNNQRFSLRQNLATTCPVTTFHSPSRRLKTPTSCSTEFGEGSSARPFGEVCAQVSRSFYEACLPQLGVPYEQALHAFSSGCKEAYVTGAAVASISLQLQMSTATGNDELDAFIAQRGGLQAEEIELRTSWISICYLTFDEANVLRDDIPASGQAGLEEERLGIFVRNVVHLAKQGYDAQRVKLAEVLKMSSADAQPRSDMESAVMSQAVRLVFCSLDACGGRLVPPSEVLDAQPPPNNSTEGVADALPPSDTPDKPASNRGAKFAARKKMEEERKRGEE</sequence>
<proteinExistence type="predicted"/>
<name>A0AAE0CGC9_9CHLO</name>
<evidence type="ECO:0000313" key="3">
    <source>
        <dbReference type="Proteomes" id="UP001190700"/>
    </source>
</evidence>
<evidence type="ECO:0000313" key="2">
    <source>
        <dbReference type="EMBL" id="KAK3253640.1"/>
    </source>
</evidence>
<protein>
    <submittedName>
        <fullName evidence="2">Uncharacterized protein</fullName>
    </submittedName>
</protein>
<comment type="caution">
    <text evidence="2">The sequence shown here is derived from an EMBL/GenBank/DDBJ whole genome shotgun (WGS) entry which is preliminary data.</text>
</comment>
<keyword evidence="3" id="KW-1185">Reference proteome</keyword>
<gene>
    <name evidence="2" type="ORF">CYMTET_37115</name>
</gene>
<evidence type="ECO:0000256" key="1">
    <source>
        <dbReference type="SAM" id="MobiDB-lite"/>
    </source>
</evidence>
<dbReference type="AlphaFoldDB" id="A0AAE0CGC9"/>
<dbReference type="EMBL" id="LGRX02024716">
    <property type="protein sequence ID" value="KAK3253640.1"/>
    <property type="molecule type" value="Genomic_DNA"/>
</dbReference>